<evidence type="ECO:0000313" key="3">
    <source>
        <dbReference type="Proteomes" id="UP000241462"/>
    </source>
</evidence>
<dbReference type="STRING" id="2025994.A0A2T3A5B8"/>
<feature type="region of interest" description="Disordered" evidence="1">
    <location>
        <begin position="1"/>
        <end position="24"/>
    </location>
</feature>
<feature type="compositionally biased region" description="Basic residues" evidence="1">
    <location>
        <begin position="143"/>
        <end position="156"/>
    </location>
</feature>
<protein>
    <submittedName>
        <fullName evidence="2">Uncharacterized protein</fullName>
    </submittedName>
</protein>
<feature type="compositionally biased region" description="Low complexity" evidence="1">
    <location>
        <begin position="124"/>
        <end position="135"/>
    </location>
</feature>
<feature type="region of interest" description="Disordered" evidence="1">
    <location>
        <begin position="174"/>
        <end position="304"/>
    </location>
</feature>
<feature type="compositionally biased region" description="Polar residues" evidence="1">
    <location>
        <begin position="294"/>
        <end position="304"/>
    </location>
</feature>
<feature type="region of interest" description="Disordered" evidence="1">
    <location>
        <begin position="75"/>
        <end position="110"/>
    </location>
</feature>
<accession>A0A2T3A5B8</accession>
<dbReference type="EMBL" id="KZ678465">
    <property type="protein sequence ID" value="PSR83136.1"/>
    <property type="molecule type" value="Genomic_DNA"/>
</dbReference>
<name>A0A2T3A5B8_9PEZI</name>
<evidence type="ECO:0000256" key="1">
    <source>
        <dbReference type="SAM" id="MobiDB-lite"/>
    </source>
</evidence>
<proteinExistence type="predicted"/>
<sequence length="304" mass="30865">MPGSETTNPAGDGTKGEGQPKLTDAQTRLLAVMLQNVVGPQPQFDWDAIVAATSYKNVSTVRTIYTQIRKKLGATNSTPTKASGSGVGAGADSATSAGTPLSGPATPTKVTKRVGKVGSVAKSASKTVSASGAGSEFSPINKSKGKGAGRGGKKKSTALVKEEIDSELEAEFDADHDGSGIAGPMDISSPVGVGLGIQNPTSTGKKGAGKGMGNKGAAVKSEPSELKGALKNHSSAKHESIGGGHGVAAEGACRVVKFEENYDDDDEDEERVKAESSATNALKSEEHISPVKQEPSSSEKSVEE</sequence>
<evidence type="ECO:0000313" key="2">
    <source>
        <dbReference type="EMBL" id="PSR83136.1"/>
    </source>
</evidence>
<dbReference type="InParanoid" id="A0A2T3A5B8"/>
<keyword evidence="3" id="KW-1185">Reference proteome</keyword>
<dbReference type="AlphaFoldDB" id="A0A2T3A5B8"/>
<organism evidence="2 3">
    <name type="scientific">Coniella lustricola</name>
    <dbReference type="NCBI Taxonomy" id="2025994"/>
    <lineage>
        <taxon>Eukaryota</taxon>
        <taxon>Fungi</taxon>
        <taxon>Dikarya</taxon>
        <taxon>Ascomycota</taxon>
        <taxon>Pezizomycotina</taxon>
        <taxon>Sordariomycetes</taxon>
        <taxon>Sordariomycetidae</taxon>
        <taxon>Diaporthales</taxon>
        <taxon>Schizoparmaceae</taxon>
        <taxon>Coniella</taxon>
    </lineage>
</organism>
<dbReference type="OrthoDB" id="5239281at2759"/>
<feature type="region of interest" description="Disordered" evidence="1">
    <location>
        <begin position="124"/>
        <end position="159"/>
    </location>
</feature>
<dbReference type="Proteomes" id="UP000241462">
    <property type="component" value="Unassembled WGS sequence"/>
</dbReference>
<gene>
    <name evidence="2" type="ORF">BD289DRAFT_453987</name>
</gene>
<reference evidence="2 3" key="1">
    <citation type="journal article" date="2018" name="Mycol. Prog.">
        <title>Coniella lustricola, a new species from submerged detritus.</title>
        <authorList>
            <person name="Raudabaugh D.B."/>
            <person name="Iturriaga T."/>
            <person name="Carver A."/>
            <person name="Mondo S."/>
            <person name="Pangilinan J."/>
            <person name="Lipzen A."/>
            <person name="He G."/>
            <person name="Amirebrahimi M."/>
            <person name="Grigoriev I.V."/>
            <person name="Miller A.N."/>
        </authorList>
    </citation>
    <scope>NUCLEOTIDE SEQUENCE [LARGE SCALE GENOMIC DNA]</scope>
    <source>
        <strain evidence="2 3">B22-T-1</strain>
    </source>
</reference>